<organism evidence="9 10">
    <name type="scientific">Variovorax guangxiensis</name>
    <dbReference type="NCBI Taxonomy" id="1775474"/>
    <lineage>
        <taxon>Bacteria</taxon>
        <taxon>Pseudomonadati</taxon>
        <taxon>Pseudomonadota</taxon>
        <taxon>Betaproteobacteria</taxon>
        <taxon>Burkholderiales</taxon>
        <taxon>Comamonadaceae</taxon>
        <taxon>Variovorax</taxon>
    </lineage>
</organism>
<dbReference type="PANTHER" id="PTHR42765:SF1">
    <property type="entry name" value="ISOLEUCINE--TRNA LIGASE, MITOCHONDRIAL"/>
    <property type="match status" value="1"/>
</dbReference>
<evidence type="ECO:0000313" key="9">
    <source>
        <dbReference type="EMBL" id="MBB4221254.1"/>
    </source>
</evidence>
<keyword evidence="6 9" id="KW-0030">Aminoacyl-tRNA synthetase</keyword>
<evidence type="ECO:0000259" key="8">
    <source>
        <dbReference type="Pfam" id="PF00133"/>
    </source>
</evidence>
<name>A0A840FLF8_9BURK</name>
<evidence type="ECO:0000256" key="6">
    <source>
        <dbReference type="ARBA" id="ARBA00023146"/>
    </source>
</evidence>
<reference evidence="9 10" key="1">
    <citation type="submission" date="2020-08" db="EMBL/GenBank/DDBJ databases">
        <title>Genomic Encyclopedia of Type Strains, Phase IV (KMG-V): Genome sequencing to study the core and pangenomes of soil and plant-associated prokaryotes.</title>
        <authorList>
            <person name="Whitman W."/>
        </authorList>
    </citation>
    <scope>NUCLEOTIDE SEQUENCE [LARGE SCALE GENOMIC DNA]</scope>
    <source>
        <strain evidence="9 10">34/80</strain>
    </source>
</reference>
<dbReference type="EC" id="6.1.1.5" evidence="9"/>
<dbReference type="PANTHER" id="PTHR42765">
    <property type="entry name" value="SOLEUCYL-TRNA SYNTHETASE"/>
    <property type="match status" value="1"/>
</dbReference>
<dbReference type="SUPFAM" id="SSF52374">
    <property type="entry name" value="Nucleotidylyl transferase"/>
    <property type="match status" value="1"/>
</dbReference>
<evidence type="ECO:0000256" key="5">
    <source>
        <dbReference type="ARBA" id="ARBA00022917"/>
    </source>
</evidence>
<keyword evidence="2 9" id="KW-0436">Ligase</keyword>
<dbReference type="GO" id="GO:0005829">
    <property type="term" value="C:cytosol"/>
    <property type="evidence" value="ECO:0007669"/>
    <property type="project" value="TreeGrafter"/>
</dbReference>
<sequence>MPDLKDTLNLLKTPFPMKSDLPKREPALVERWAQQRIYARMREAAIGRPPFVLHDGPPYANGDIHIGHAVNKVLKDMVFKSRFFDGFDSQWIPGWDCHGMPIEHRIEQMNGRDLPTEQVQKLCRDYAMQQTLSQKKVLRVGSKVDVRVRQTSFLRCRRCWRHDATVVDEEGEQGMLCERCRTVLAGLPELHGA</sequence>
<dbReference type="AlphaFoldDB" id="A0A840FLF8"/>
<dbReference type="InterPro" id="IPR014729">
    <property type="entry name" value="Rossmann-like_a/b/a_fold"/>
</dbReference>
<dbReference type="Proteomes" id="UP000524450">
    <property type="component" value="Unassembled WGS sequence"/>
</dbReference>
<proteinExistence type="inferred from homology"/>
<dbReference type="InterPro" id="IPR002300">
    <property type="entry name" value="aa-tRNA-synth_Ia"/>
</dbReference>
<protein>
    <submittedName>
        <fullName evidence="9">Isoleucyl-tRNA synthetase</fullName>
        <ecNumber evidence="9">6.1.1.5</ecNumber>
    </submittedName>
</protein>
<comment type="similarity">
    <text evidence="1">Belongs to the class-I aminoacyl-tRNA synthetase family. IleS type 1 subfamily.</text>
</comment>
<evidence type="ECO:0000256" key="7">
    <source>
        <dbReference type="ARBA" id="ARBA00048359"/>
    </source>
</evidence>
<dbReference type="GO" id="GO:0004822">
    <property type="term" value="F:isoleucine-tRNA ligase activity"/>
    <property type="evidence" value="ECO:0007669"/>
    <property type="project" value="UniProtKB-EC"/>
</dbReference>
<evidence type="ECO:0000256" key="1">
    <source>
        <dbReference type="ARBA" id="ARBA00006887"/>
    </source>
</evidence>
<comment type="catalytic activity">
    <reaction evidence="7">
        <text>tRNA(Ile) + L-isoleucine + ATP = L-isoleucyl-tRNA(Ile) + AMP + diphosphate</text>
        <dbReference type="Rhea" id="RHEA:11060"/>
        <dbReference type="Rhea" id="RHEA-COMP:9666"/>
        <dbReference type="Rhea" id="RHEA-COMP:9695"/>
        <dbReference type="ChEBI" id="CHEBI:30616"/>
        <dbReference type="ChEBI" id="CHEBI:33019"/>
        <dbReference type="ChEBI" id="CHEBI:58045"/>
        <dbReference type="ChEBI" id="CHEBI:78442"/>
        <dbReference type="ChEBI" id="CHEBI:78528"/>
        <dbReference type="ChEBI" id="CHEBI:456215"/>
        <dbReference type="EC" id="6.1.1.5"/>
    </reaction>
</comment>
<dbReference type="InterPro" id="IPR001412">
    <property type="entry name" value="aa-tRNA-synth_I_CS"/>
</dbReference>
<dbReference type="InterPro" id="IPR050081">
    <property type="entry name" value="Ile-tRNA_ligase"/>
</dbReference>
<evidence type="ECO:0000256" key="4">
    <source>
        <dbReference type="ARBA" id="ARBA00022840"/>
    </source>
</evidence>
<feature type="domain" description="Aminoacyl-tRNA synthetase class Ia" evidence="8">
    <location>
        <begin position="28"/>
        <end position="145"/>
    </location>
</feature>
<dbReference type="GO" id="GO:0006428">
    <property type="term" value="P:isoleucyl-tRNA aminoacylation"/>
    <property type="evidence" value="ECO:0007669"/>
    <property type="project" value="TreeGrafter"/>
</dbReference>
<dbReference type="EMBL" id="JACIFZ010000002">
    <property type="protein sequence ID" value="MBB4221254.1"/>
    <property type="molecule type" value="Genomic_DNA"/>
</dbReference>
<dbReference type="PROSITE" id="PS00178">
    <property type="entry name" value="AA_TRNA_LIGASE_I"/>
    <property type="match status" value="1"/>
</dbReference>
<keyword evidence="5" id="KW-0648">Protein biosynthesis</keyword>
<dbReference type="Gene3D" id="3.40.50.620">
    <property type="entry name" value="HUPs"/>
    <property type="match status" value="1"/>
</dbReference>
<keyword evidence="3" id="KW-0547">Nucleotide-binding</keyword>
<comment type="caution">
    <text evidence="9">The sequence shown here is derived from an EMBL/GenBank/DDBJ whole genome shotgun (WGS) entry which is preliminary data.</text>
</comment>
<evidence type="ECO:0000313" key="10">
    <source>
        <dbReference type="Proteomes" id="UP000524450"/>
    </source>
</evidence>
<gene>
    <name evidence="9" type="ORF">GGD71_002014</name>
</gene>
<dbReference type="Pfam" id="PF00133">
    <property type="entry name" value="tRNA-synt_1"/>
    <property type="match status" value="1"/>
</dbReference>
<evidence type="ECO:0000256" key="3">
    <source>
        <dbReference type="ARBA" id="ARBA00022741"/>
    </source>
</evidence>
<accession>A0A840FLF8</accession>
<dbReference type="GO" id="GO:0005524">
    <property type="term" value="F:ATP binding"/>
    <property type="evidence" value="ECO:0007669"/>
    <property type="project" value="UniProtKB-KW"/>
</dbReference>
<keyword evidence="4" id="KW-0067">ATP-binding</keyword>
<evidence type="ECO:0000256" key="2">
    <source>
        <dbReference type="ARBA" id="ARBA00022598"/>
    </source>
</evidence>